<evidence type="ECO:0000313" key="2">
    <source>
        <dbReference type="EMBL" id="KAK2979775.1"/>
    </source>
</evidence>
<accession>A0AA88RD23</accession>
<dbReference type="PANTHER" id="PTHR47481:SF7">
    <property type="entry name" value="CCHC-TYPE DOMAIN-CONTAINING PROTEIN"/>
    <property type="match status" value="1"/>
</dbReference>
<evidence type="ECO:0000313" key="3">
    <source>
        <dbReference type="Proteomes" id="UP001187471"/>
    </source>
</evidence>
<dbReference type="Pfam" id="PF25597">
    <property type="entry name" value="SH3_retrovirus"/>
    <property type="match status" value="1"/>
</dbReference>
<dbReference type="EMBL" id="JAVXUO010001713">
    <property type="protein sequence ID" value="KAK2979775.1"/>
    <property type="molecule type" value="Genomic_DNA"/>
</dbReference>
<dbReference type="Pfam" id="PF14223">
    <property type="entry name" value="Retrotran_gag_2"/>
    <property type="match status" value="1"/>
</dbReference>
<evidence type="ECO:0000259" key="1">
    <source>
        <dbReference type="Pfam" id="PF25597"/>
    </source>
</evidence>
<dbReference type="InterPro" id="IPR057670">
    <property type="entry name" value="SH3_retrovirus"/>
</dbReference>
<sequence length="345" mass="38605">MNADDWKEYEAKAMSTILLSLASEVKCSVLKETSPLTIWSKLEKIYMSKSLTNRLYLKKQFYQLHMDDSSNIIDHLNAFSKITTELLNVEVKIDEEDLVIILLSSLPLAYETLRTTLLIGKDTLTVDEVMTTLLETNSLKDLGSGSHSGGLVARANPKIFGCPAYVHVQYEEHSKLDAKSRKCTFLGYKAGVKGYRLWDSVAKKRIAVEIRLVIKEQLMIKTEKNGWQSCLNKEDCRGDSPVEKLEGVISNLFRCGPLFALCSGSNHAGFEEDTLKCDVVLSKVLLQDLAGIEAVLEHSKIHHTPAKIVKPENIIAIISKVSAIGNREHDAKMVHNSRPHNSLEH</sequence>
<comment type="caution">
    <text evidence="2">The sequence shown here is derived from an EMBL/GenBank/DDBJ whole genome shotgun (WGS) entry which is preliminary data.</text>
</comment>
<feature type="domain" description="Retroviral polymerase SH3-like" evidence="1">
    <location>
        <begin position="162"/>
        <end position="209"/>
    </location>
</feature>
<organism evidence="2 3">
    <name type="scientific">Escallonia rubra</name>
    <dbReference type="NCBI Taxonomy" id="112253"/>
    <lineage>
        <taxon>Eukaryota</taxon>
        <taxon>Viridiplantae</taxon>
        <taxon>Streptophyta</taxon>
        <taxon>Embryophyta</taxon>
        <taxon>Tracheophyta</taxon>
        <taxon>Spermatophyta</taxon>
        <taxon>Magnoliopsida</taxon>
        <taxon>eudicotyledons</taxon>
        <taxon>Gunneridae</taxon>
        <taxon>Pentapetalae</taxon>
        <taxon>asterids</taxon>
        <taxon>campanulids</taxon>
        <taxon>Escalloniales</taxon>
        <taxon>Escalloniaceae</taxon>
        <taxon>Escallonia</taxon>
    </lineage>
</organism>
<dbReference type="PANTHER" id="PTHR47481">
    <property type="match status" value="1"/>
</dbReference>
<proteinExistence type="predicted"/>
<keyword evidence="3" id="KW-1185">Reference proteome</keyword>
<protein>
    <recommendedName>
        <fullName evidence="1">Retroviral polymerase SH3-like domain-containing protein</fullName>
    </recommendedName>
</protein>
<dbReference type="Proteomes" id="UP001187471">
    <property type="component" value="Unassembled WGS sequence"/>
</dbReference>
<name>A0AA88RD23_9ASTE</name>
<gene>
    <name evidence="2" type="ORF">RJ640_016307</name>
</gene>
<dbReference type="AlphaFoldDB" id="A0AA88RD23"/>
<reference evidence="2" key="1">
    <citation type="submission" date="2022-12" db="EMBL/GenBank/DDBJ databases">
        <title>Draft genome assemblies for two species of Escallonia (Escalloniales).</title>
        <authorList>
            <person name="Chanderbali A."/>
            <person name="Dervinis C."/>
            <person name="Anghel I."/>
            <person name="Soltis D."/>
            <person name="Soltis P."/>
            <person name="Zapata F."/>
        </authorList>
    </citation>
    <scope>NUCLEOTIDE SEQUENCE</scope>
    <source>
        <strain evidence="2">UCBG92.1500</strain>
        <tissue evidence="2">Leaf</tissue>
    </source>
</reference>